<comment type="caution">
    <text evidence="12">The sequence shown here is derived from an EMBL/GenBank/DDBJ whole genome shotgun (WGS) entry which is preliminary data.</text>
</comment>
<feature type="domain" description="Helicase ATP-binding" evidence="9">
    <location>
        <begin position="77"/>
        <end position="249"/>
    </location>
</feature>
<evidence type="ECO:0008006" key="14">
    <source>
        <dbReference type="Google" id="ProtNLM"/>
    </source>
</evidence>
<evidence type="ECO:0000256" key="4">
    <source>
        <dbReference type="ARBA" id="ARBA00022840"/>
    </source>
</evidence>
<dbReference type="VEuPathDB" id="FungiDB:SeMB42_g00918"/>
<evidence type="ECO:0000256" key="6">
    <source>
        <dbReference type="PROSITE-ProRule" id="PRU00552"/>
    </source>
</evidence>
<accession>A0A507CAV1</accession>
<dbReference type="Pfam" id="PF00271">
    <property type="entry name" value="Helicase_C"/>
    <property type="match status" value="1"/>
</dbReference>
<keyword evidence="2 7" id="KW-0378">Hydrolase</keyword>
<evidence type="ECO:0000259" key="11">
    <source>
        <dbReference type="PROSITE" id="PS51195"/>
    </source>
</evidence>
<evidence type="ECO:0000259" key="9">
    <source>
        <dbReference type="PROSITE" id="PS51192"/>
    </source>
</evidence>
<dbReference type="InterPro" id="IPR001650">
    <property type="entry name" value="Helicase_C-like"/>
</dbReference>
<feature type="compositionally biased region" description="Acidic residues" evidence="8">
    <location>
        <begin position="28"/>
        <end position="39"/>
    </location>
</feature>
<dbReference type="InterPro" id="IPR014014">
    <property type="entry name" value="RNA_helicase_DEAD_Q_motif"/>
</dbReference>
<evidence type="ECO:0000256" key="3">
    <source>
        <dbReference type="ARBA" id="ARBA00022806"/>
    </source>
</evidence>
<dbReference type="GO" id="GO:0016787">
    <property type="term" value="F:hydrolase activity"/>
    <property type="evidence" value="ECO:0007669"/>
    <property type="project" value="UniProtKB-KW"/>
</dbReference>
<feature type="domain" description="Helicase C-terminal" evidence="10">
    <location>
        <begin position="260"/>
        <end position="421"/>
    </location>
</feature>
<dbReference type="GO" id="GO:0005524">
    <property type="term" value="F:ATP binding"/>
    <property type="evidence" value="ECO:0007669"/>
    <property type="project" value="UniProtKB-KW"/>
</dbReference>
<dbReference type="InterPro" id="IPR027417">
    <property type="entry name" value="P-loop_NTPase"/>
</dbReference>
<dbReference type="InterPro" id="IPR000629">
    <property type="entry name" value="RNA-helicase_DEAD-box_CS"/>
</dbReference>
<dbReference type="SMART" id="SM00490">
    <property type="entry name" value="HELICc"/>
    <property type="match status" value="1"/>
</dbReference>
<proteinExistence type="inferred from homology"/>
<comment type="similarity">
    <text evidence="7">Belongs to the DEAD box helicase family.</text>
</comment>
<keyword evidence="5" id="KW-0694">RNA-binding</keyword>
<evidence type="ECO:0000256" key="2">
    <source>
        <dbReference type="ARBA" id="ARBA00022801"/>
    </source>
</evidence>
<evidence type="ECO:0000313" key="13">
    <source>
        <dbReference type="Proteomes" id="UP000320475"/>
    </source>
</evidence>
<name>A0A507CAV1_9FUNG</name>
<evidence type="ECO:0000256" key="5">
    <source>
        <dbReference type="ARBA" id="ARBA00022884"/>
    </source>
</evidence>
<dbReference type="PROSITE" id="PS51194">
    <property type="entry name" value="HELICASE_CTER"/>
    <property type="match status" value="1"/>
</dbReference>
<gene>
    <name evidence="12" type="ORF">SeLEV6574_g08024</name>
</gene>
<protein>
    <recommendedName>
        <fullName evidence="14">RNA helicase</fullName>
    </recommendedName>
</protein>
<organism evidence="12 13">
    <name type="scientific">Synchytrium endobioticum</name>
    <dbReference type="NCBI Taxonomy" id="286115"/>
    <lineage>
        <taxon>Eukaryota</taxon>
        <taxon>Fungi</taxon>
        <taxon>Fungi incertae sedis</taxon>
        <taxon>Chytridiomycota</taxon>
        <taxon>Chytridiomycota incertae sedis</taxon>
        <taxon>Chytridiomycetes</taxon>
        <taxon>Synchytriales</taxon>
        <taxon>Synchytriaceae</taxon>
        <taxon>Synchytrium</taxon>
    </lineage>
</organism>
<keyword evidence="4 7" id="KW-0067">ATP-binding</keyword>
<dbReference type="VEuPathDB" id="FungiDB:SeMB42_g00919"/>
<keyword evidence="3 7" id="KW-0347">Helicase</keyword>
<dbReference type="InterPro" id="IPR011545">
    <property type="entry name" value="DEAD/DEAH_box_helicase_dom"/>
</dbReference>
<dbReference type="PROSITE" id="PS51192">
    <property type="entry name" value="HELICASE_ATP_BIND_1"/>
    <property type="match status" value="1"/>
</dbReference>
<dbReference type="GO" id="GO:0003723">
    <property type="term" value="F:RNA binding"/>
    <property type="evidence" value="ECO:0007669"/>
    <property type="project" value="UniProtKB-KW"/>
</dbReference>
<dbReference type="AlphaFoldDB" id="A0A507CAV1"/>
<feature type="domain" description="DEAD-box RNA helicase Q" evidence="11">
    <location>
        <begin position="46"/>
        <end position="74"/>
    </location>
</feature>
<dbReference type="PANTHER" id="PTHR47959:SF24">
    <property type="entry name" value="ATP-DEPENDENT RNA HELICASE"/>
    <property type="match status" value="1"/>
</dbReference>
<keyword evidence="1 7" id="KW-0547">Nucleotide-binding</keyword>
<evidence type="ECO:0000256" key="7">
    <source>
        <dbReference type="RuleBase" id="RU000492"/>
    </source>
</evidence>
<dbReference type="GO" id="GO:0005829">
    <property type="term" value="C:cytosol"/>
    <property type="evidence" value="ECO:0007669"/>
    <property type="project" value="TreeGrafter"/>
</dbReference>
<sequence>MARKRSAGELDEEVHQALTASNNTVDYGEVDSSDDEADDKNEQQTMTFAKLGLNPWLLDALRHLSIAAPTDVQRNCIGPILGGQDVIGCARTGSGKTAAFALPILQKLGEDPFGVFALVLTPTRELAYQIAEQFRVLGAGITLKLTVIVGGMDMMAQALELSKKPHVIIATPGRLVDHIKSHPDAVNLKRLRFLVMDEADRLLDATFAEDLETILESIPEKRQTLLFSATMSADLKELQFNADTKPYIYYSNARYETVDKLDQRYIFVPKAVRDAYIVRLLRNEYDGKFTILFTGKCKNCERLRIMFRELGIKCTAMHSFMSQSERIASLARFKSGIIPLLLATDVGSRGLDIPAVQVVINYELPADATDYVHRVGRTARAGRGGISISFVTEHDISILLNIEQKINKKLVELKVSEDDVLNSLNEVSLARRKAMIKLMDDKFGERQKVNAEKHRIVKQRLELEGGNGDVQPMHESELDLILKRLSARFGNIRKAMTNRPNLDADEKGNMPGHCPPTFPLASLRCSNFTFDEPAATRFLIFLGCHVVMFVPGHSSHHTKPPFTKEQ</sequence>
<dbReference type="Gene3D" id="3.40.50.300">
    <property type="entry name" value="P-loop containing nucleotide triphosphate hydrolases"/>
    <property type="match status" value="2"/>
</dbReference>
<dbReference type="CDD" id="cd18787">
    <property type="entry name" value="SF2_C_DEAD"/>
    <property type="match status" value="1"/>
</dbReference>
<dbReference type="PROSITE" id="PS00039">
    <property type="entry name" value="DEAD_ATP_HELICASE"/>
    <property type="match status" value="1"/>
</dbReference>
<dbReference type="SMART" id="SM00487">
    <property type="entry name" value="DEXDc"/>
    <property type="match status" value="1"/>
</dbReference>
<dbReference type="CDD" id="cd17955">
    <property type="entry name" value="DEADc_DDX49"/>
    <property type="match status" value="1"/>
</dbReference>
<dbReference type="PROSITE" id="PS51195">
    <property type="entry name" value="Q_MOTIF"/>
    <property type="match status" value="1"/>
</dbReference>
<feature type="region of interest" description="Disordered" evidence="8">
    <location>
        <begin position="1"/>
        <end position="42"/>
    </location>
</feature>
<evidence type="ECO:0000256" key="8">
    <source>
        <dbReference type="SAM" id="MobiDB-lite"/>
    </source>
</evidence>
<reference evidence="12 13" key="1">
    <citation type="journal article" date="2019" name="Sci. Rep.">
        <title>Comparative genomics of chytrid fungi reveal insights into the obligate biotrophic and pathogenic lifestyle of Synchytrium endobioticum.</title>
        <authorList>
            <person name="van de Vossenberg B.T.L.H."/>
            <person name="Warris S."/>
            <person name="Nguyen H.D.T."/>
            <person name="van Gent-Pelzer M.P.E."/>
            <person name="Joly D.L."/>
            <person name="van de Geest H.C."/>
            <person name="Bonants P.J.M."/>
            <person name="Smith D.S."/>
            <person name="Levesque C.A."/>
            <person name="van der Lee T.A.J."/>
        </authorList>
    </citation>
    <scope>NUCLEOTIDE SEQUENCE [LARGE SCALE GENOMIC DNA]</scope>
    <source>
        <strain evidence="12 13">LEV6574</strain>
    </source>
</reference>
<evidence type="ECO:0000256" key="1">
    <source>
        <dbReference type="ARBA" id="ARBA00022741"/>
    </source>
</evidence>
<evidence type="ECO:0000259" key="10">
    <source>
        <dbReference type="PROSITE" id="PS51194"/>
    </source>
</evidence>
<dbReference type="GO" id="GO:0003724">
    <property type="term" value="F:RNA helicase activity"/>
    <property type="evidence" value="ECO:0007669"/>
    <property type="project" value="InterPro"/>
</dbReference>
<dbReference type="EMBL" id="QEAM01000688">
    <property type="protein sequence ID" value="TPX36478.1"/>
    <property type="molecule type" value="Genomic_DNA"/>
</dbReference>
<dbReference type="InterPro" id="IPR050079">
    <property type="entry name" value="DEAD_box_RNA_helicase"/>
</dbReference>
<dbReference type="PANTHER" id="PTHR47959">
    <property type="entry name" value="ATP-DEPENDENT RNA HELICASE RHLE-RELATED"/>
    <property type="match status" value="1"/>
</dbReference>
<feature type="short sequence motif" description="Q motif" evidence="6">
    <location>
        <begin position="46"/>
        <end position="74"/>
    </location>
</feature>
<dbReference type="Pfam" id="PF00270">
    <property type="entry name" value="DEAD"/>
    <property type="match status" value="1"/>
</dbReference>
<dbReference type="Proteomes" id="UP000320475">
    <property type="component" value="Unassembled WGS sequence"/>
</dbReference>
<dbReference type="InterPro" id="IPR014001">
    <property type="entry name" value="Helicase_ATP-bd"/>
</dbReference>
<dbReference type="OrthoDB" id="10261904at2759"/>
<evidence type="ECO:0000313" key="12">
    <source>
        <dbReference type="EMBL" id="TPX36478.1"/>
    </source>
</evidence>
<dbReference type="SUPFAM" id="SSF52540">
    <property type="entry name" value="P-loop containing nucleoside triphosphate hydrolases"/>
    <property type="match status" value="1"/>
</dbReference>